<dbReference type="Pfam" id="PF13237">
    <property type="entry name" value="Fer4_10"/>
    <property type="match status" value="1"/>
</dbReference>
<keyword evidence="5 8" id="KW-0249">Electron transport</keyword>
<feature type="binding site" evidence="8">
    <location>
        <position position="407"/>
    </location>
    <ligand>
        <name>[4Fe-4S] cluster</name>
        <dbReference type="ChEBI" id="CHEBI:49883"/>
        <label>2</label>
    </ligand>
</feature>
<dbReference type="Gene3D" id="3.40.50.11540">
    <property type="entry name" value="NADH-ubiquinone oxidoreductase 51kDa subunit"/>
    <property type="match status" value="1"/>
</dbReference>
<dbReference type="InterPro" id="IPR011538">
    <property type="entry name" value="Nuo51_FMN-bd"/>
</dbReference>
<organism evidence="10 11">
    <name type="scientific">Candidatus Bacteroides merdigallinarum</name>
    <dbReference type="NCBI Taxonomy" id="2838473"/>
    <lineage>
        <taxon>Bacteria</taxon>
        <taxon>Pseudomonadati</taxon>
        <taxon>Bacteroidota</taxon>
        <taxon>Bacteroidia</taxon>
        <taxon>Bacteroidales</taxon>
        <taxon>Bacteroidaceae</taxon>
        <taxon>Bacteroides</taxon>
    </lineage>
</organism>
<dbReference type="InterPro" id="IPR017896">
    <property type="entry name" value="4Fe4S_Fe-S-bd"/>
</dbReference>
<evidence type="ECO:0000256" key="4">
    <source>
        <dbReference type="ARBA" id="ARBA00022737"/>
    </source>
</evidence>
<comment type="subcellular location">
    <subcellularLocation>
        <location evidence="8">Cell membrane</location>
        <topology evidence="8">Peripheral membrane protein</topology>
    </subcellularLocation>
</comment>
<proteinExistence type="inferred from homology"/>
<keyword evidence="7 8" id="KW-0411">Iron-sulfur</keyword>
<dbReference type="EMBL" id="DXBX01000037">
    <property type="protein sequence ID" value="HIZ32939.1"/>
    <property type="molecule type" value="Genomic_DNA"/>
</dbReference>
<sequence>MWKTFSKGGIHPQENKLSANHPVYEADLPRQAVILLSQHIGAPARPVVAKGDEVKVGTKIAEAGGFVSAPVHASVSGRVAKVDRAIDVSGYPRPAVFIDVEGDEWEPGIDRSETLVRDCPLSPEEILRKIADAGIVGMGGAGFPSHVKLSPPPPLKAECLVVNAVECEPYLTADHQLMLEHADEIVVGISILMKAIRVEKAYIGIEVNKPDAIRLLTKEAEDYAGIEVVPLKVKYPQGGEKQLIDAVLGRQVAAGALPVSTGAVVQNVATVFAVYQAVQKNKPLFERIVTVTGQSLARPSNLLVRIGTPVSQLVEACGGLPEDTGKVIAGGPMMGRSLVSLDVPVSKGTSGVLLMGGREALRGAVQPCIRCAKCVAVCPMGLEPYLLATASAHGDFERVEREGILSCIECGSCQFTCPSNRPILDYVRLGKSKVGAMLKARQAK</sequence>
<name>A0A9D2E8H2_9BACE</name>
<dbReference type="GO" id="GO:0022900">
    <property type="term" value="P:electron transport chain"/>
    <property type="evidence" value="ECO:0007669"/>
    <property type="project" value="UniProtKB-UniRule"/>
</dbReference>
<keyword evidence="3 8" id="KW-0479">Metal-binding</keyword>
<dbReference type="PROSITE" id="PS00198">
    <property type="entry name" value="4FE4S_FER_1"/>
    <property type="match status" value="1"/>
</dbReference>
<keyword evidence="1 8" id="KW-0813">Transport</keyword>
<evidence type="ECO:0000256" key="3">
    <source>
        <dbReference type="ARBA" id="ARBA00022723"/>
    </source>
</evidence>
<feature type="binding site" evidence="8">
    <location>
        <position position="417"/>
    </location>
    <ligand>
        <name>[4Fe-4S] cluster</name>
        <dbReference type="ChEBI" id="CHEBI:49883"/>
        <label>1</label>
    </ligand>
</feature>
<dbReference type="GO" id="GO:0046872">
    <property type="term" value="F:metal ion binding"/>
    <property type="evidence" value="ECO:0007669"/>
    <property type="project" value="UniProtKB-KW"/>
</dbReference>
<keyword evidence="8" id="KW-1278">Translocase</keyword>
<dbReference type="Proteomes" id="UP000824028">
    <property type="component" value="Unassembled WGS sequence"/>
</dbReference>
<feature type="binding site" evidence="8">
    <location>
        <position position="368"/>
    </location>
    <ligand>
        <name>[4Fe-4S] cluster</name>
        <dbReference type="ChEBI" id="CHEBI:49883"/>
        <label>1</label>
    </ligand>
</feature>
<dbReference type="Pfam" id="PF13375">
    <property type="entry name" value="RnfC_N"/>
    <property type="match status" value="1"/>
</dbReference>
<evidence type="ECO:0000256" key="7">
    <source>
        <dbReference type="ARBA" id="ARBA00023014"/>
    </source>
</evidence>
<dbReference type="SUPFAM" id="SSF46548">
    <property type="entry name" value="alpha-helical ferredoxin"/>
    <property type="match status" value="1"/>
</dbReference>
<keyword evidence="2 8" id="KW-0004">4Fe-4S</keyword>
<comment type="similarity">
    <text evidence="8">Belongs to the 4Fe4S bacterial-type ferredoxin family. RnfC subfamily.</text>
</comment>
<dbReference type="GO" id="GO:0005886">
    <property type="term" value="C:plasma membrane"/>
    <property type="evidence" value="ECO:0007669"/>
    <property type="project" value="UniProtKB-SubCell"/>
</dbReference>
<evidence type="ECO:0000313" key="10">
    <source>
        <dbReference type="EMBL" id="HIZ32939.1"/>
    </source>
</evidence>
<comment type="caution">
    <text evidence="10">The sequence shown here is derived from an EMBL/GenBank/DDBJ whole genome shotgun (WGS) entry which is preliminary data.</text>
</comment>
<feature type="binding site" evidence="8">
    <location>
        <position position="378"/>
    </location>
    <ligand>
        <name>[4Fe-4S] cluster</name>
        <dbReference type="ChEBI" id="CHEBI:49883"/>
        <label>2</label>
    </ligand>
</feature>
<evidence type="ECO:0000256" key="5">
    <source>
        <dbReference type="ARBA" id="ARBA00022982"/>
    </source>
</evidence>
<dbReference type="HAMAP" id="MF_00461">
    <property type="entry name" value="RsxC_RnfC"/>
    <property type="match status" value="1"/>
</dbReference>
<dbReference type="InterPro" id="IPR019554">
    <property type="entry name" value="Soluble_ligand-bd"/>
</dbReference>
<evidence type="ECO:0000259" key="9">
    <source>
        <dbReference type="PROSITE" id="PS51379"/>
    </source>
</evidence>
<dbReference type="NCBIfam" id="TIGR01945">
    <property type="entry name" value="rnfC"/>
    <property type="match status" value="1"/>
</dbReference>
<reference evidence="10" key="1">
    <citation type="journal article" date="2021" name="PeerJ">
        <title>Extensive microbial diversity within the chicken gut microbiome revealed by metagenomics and culture.</title>
        <authorList>
            <person name="Gilroy R."/>
            <person name="Ravi A."/>
            <person name="Getino M."/>
            <person name="Pursley I."/>
            <person name="Horton D.L."/>
            <person name="Alikhan N.F."/>
            <person name="Baker D."/>
            <person name="Gharbi K."/>
            <person name="Hall N."/>
            <person name="Watson M."/>
            <person name="Adriaenssens E.M."/>
            <person name="Foster-Nyarko E."/>
            <person name="Jarju S."/>
            <person name="Secka A."/>
            <person name="Antonio M."/>
            <person name="Oren A."/>
            <person name="Chaudhuri R.R."/>
            <person name="La Ragione R."/>
            <person name="Hildebrand F."/>
            <person name="Pallen M.J."/>
        </authorList>
    </citation>
    <scope>NUCLEOTIDE SEQUENCE</scope>
    <source>
        <strain evidence="10">ChiHjej9B8-1298</strain>
    </source>
</reference>
<dbReference type="InterPro" id="IPR017900">
    <property type="entry name" value="4Fe4S_Fe_S_CS"/>
</dbReference>
<dbReference type="NCBIfam" id="NF003454">
    <property type="entry name" value="PRK05035.1"/>
    <property type="match status" value="1"/>
</dbReference>
<keyword evidence="6 8" id="KW-0408">Iron</keyword>
<dbReference type="InterPro" id="IPR026902">
    <property type="entry name" value="RnfC_N"/>
</dbReference>
<feature type="domain" description="4Fe-4S ferredoxin-type" evidence="9">
    <location>
        <begin position="397"/>
        <end position="427"/>
    </location>
</feature>
<evidence type="ECO:0000256" key="2">
    <source>
        <dbReference type="ARBA" id="ARBA00022485"/>
    </source>
</evidence>
<dbReference type="AlphaFoldDB" id="A0A9D2E8H2"/>
<evidence type="ECO:0000256" key="8">
    <source>
        <dbReference type="HAMAP-Rule" id="MF_00461"/>
    </source>
</evidence>
<dbReference type="GO" id="GO:0051539">
    <property type="term" value="F:4 iron, 4 sulfur cluster binding"/>
    <property type="evidence" value="ECO:0007669"/>
    <property type="project" value="UniProtKB-KW"/>
</dbReference>
<feature type="binding site" evidence="8">
    <location>
        <position position="371"/>
    </location>
    <ligand>
        <name>[4Fe-4S] cluster</name>
        <dbReference type="ChEBI" id="CHEBI:49883"/>
        <label>1</label>
    </ligand>
</feature>
<comment type="function">
    <text evidence="8">Part of a membrane-bound complex that couples electron transfer with translocation of ions across the membrane.</text>
</comment>
<dbReference type="PANTHER" id="PTHR43034">
    <property type="entry name" value="ION-TRANSLOCATING OXIDOREDUCTASE COMPLEX SUBUNIT C"/>
    <property type="match status" value="1"/>
</dbReference>
<dbReference type="EC" id="7.-.-.-" evidence="8"/>
<evidence type="ECO:0000256" key="1">
    <source>
        <dbReference type="ARBA" id="ARBA00022448"/>
    </source>
</evidence>
<feature type="binding site" evidence="8">
    <location>
        <position position="374"/>
    </location>
    <ligand>
        <name>[4Fe-4S] cluster</name>
        <dbReference type="ChEBI" id="CHEBI:49883"/>
        <label>1</label>
    </ligand>
</feature>
<dbReference type="PROSITE" id="PS51379">
    <property type="entry name" value="4FE4S_FER_2"/>
    <property type="match status" value="1"/>
</dbReference>
<evidence type="ECO:0000313" key="11">
    <source>
        <dbReference type="Proteomes" id="UP000824028"/>
    </source>
</evidence>
<comment type="cofactor">
    <cofactor evidence="8">
        <name>[4Fe-4S] cluster</name>
        <dbReference type="ChEBI" id="CHEBI:49883"/>
    </cofactor>
    <text evidence="8">Binds 2 [4Fe-4S] clusters per subunit.</text>
</comment>
<dbReference type="PANTHER" id="PTHR43034:SF2">
    <property type="entry name" value="ION-TRANSLOCATING OXIDOREDUCTASE COMPLEX SUBUNIT C"/>
    <property type="match status" value="1"/>
</dbReference>
<feature type="binding site" evidence="8">
    <location>
        <position position="413"/>
    </location>
    <ligand>
        <name>[4Fe-4S] cluster</name>
        <dbReference type="ChEBI" id="CHEBI:49883"/>
        <label>2</label>
    </ligand>
</feature>
<reference evidence="10" key="2">
    <citation type="submission" date="2021-04" db="EMBL/GenBank/DDBJ databases">
        <authorList>
            <person name="Gilroy R."/>
        </authorList>
    </citation>
    <scope>NUCLEOTIDE SEQUENCE</scope>
    <source>
        <strain evidence="10">ChiHjej9B8-1298</strain>
    </source>
</reference>
<keyword evidence="8" id="KW-1003">Cell membrane</keyword>
<keyword evidence="8" id="KW-0472">Membrane</keyword>
<feature type="binding site" evidence="8">
    <location>
        <position position="410"/>
    </location>
    <ligand>
        <name>[4Fe-4S] cluster</name>
        <dbReference type="ChEBI" id="CHEBI:49883"/>
        <label>2</label>
    </ligand>
</feature>
<dbReference type="SUPFAM" id="SSF142019">
    <property type="entry name" value="Nqo1 FMN-binding domain-like"/>
    <property type="match status" value="1"/>
</dbReference>
<gene>
    <name evidence="10" type="primary">rsxC</name>
    <name evidence="8" type="synonym">rnfC</name>
    <name evidence="10" type="ORF">H9814_05235</name>
</gene>
<protein>
    <recommendedName>
        <fullName evidence="8">Ion-translocating oxidoreductase complex subunit C</fullName>
        <ecNumber evidence="8">7.-.-.-</ecNumber>
    </recommendedName>
    <alternativeName>
        <fullName evidence="8">Rnf electron transport complex subunit C</fullName>
    </alternativeName>
</protein>
<dbReference type="InterPro" id="IPR037225">
    <property type="entry name" value="Nuo51_FMN-bd_sf"/>
</dbReference>
<dbReference type="Gene3D" id="3.30.70.20">
    <property type="match status" value="1"/>
</dbReference>
<dbReference type="Pfam" id="PF10531">
    <property type="entry name" value="SLBB"/>
    <property type="match status" value="1"/>
</dbReference>
<keyword evidence="4 8" id="KW-0677">Repeat</keyword>
<accession>A0A9D2E8H2</accession>
<dbReference type="Pfam" id="PF01512">
    <property type="entry name" value="Complex1_51K"/>
    <property type="match status" value="1"/>
</dbReference>
<dbReference type="InterPro" id="IPR010208">
    <property type="entry name" value="Ion_transpt_RnfC/RsxC"/>
</dbReference>
<comment type="subunit">
    <text evidence="8">The complex is composed of six subunits: RnfA, RnfB, RnfC, RnfD, RnfE and RnfG.</text>
</comment>
<dbReference type="GO" id="GO:0009055">
    <property type="term" value="F:electron transfer activity"/>
    <property type="evidence" value="ECO:0007669"/>
    <property type="project" value="InterPro"/>
</dbReference>
<evidence type="ECO:0000256" key="6">
    <source>
        <dbReference type="ARBA" id="ARBA00023004"/>
    </source>
</evidence>